<evidence type="ECO:0000313" key="3">
    <source>
        <dbReference type="RefSeq" id="XP_026193560.1"/>
    </source>
</evidence>
<dbReference type="OrthoDB" id="354812at2759"/>
<feature type="compositionally biased region" description="Low complexity" evidence="1">
    <location>
        <begin position="90"/>
        <end position="102"/>
    </location>
</feature>
<dbReference type="GeneID" id="34618253"/>
<gene>
    <name evidence="3" type="primary">LOC34618253</name>
</gene>
<evidence type="ECO:0000256" key="1">
    <source>
        <dbReference type="SAM" id="MobiDB-lite"/>
    </source>
</evidence>
<protein>
    <submittedName>
        <fullName evidence="3">Uncharacterized protein LOC34618253</fullName>
    </submittedName>
</protein>
<dbReference type="RefSeq" id="XP_026193560.1">
    <property type="nucleotide sequence ID" value="XM_026337775.1"/>
</dbReference>
<name>A0A6P6S2Q2_9EIME</name>
<dbReference type="AlphaFoldDB" id="A0A6P6S2Q2"/>
<dbReference type="Proteomes" id="UP000515125">
    <property type="component" value="Unplaced"/>
</dbReference>
<keyword evidence="2" id="KW-1185">Reference proteome</keyword>
<organism evidence="2 3">
    <name type="scientific">Cyclospora cayetanensis</name>
    <dbReference type="NCBI Taxonomy" id="88456"/>
    <lineage>
        <taxon>Eukaryota</taxon>
        <taxon>Sar</taxon>
        <taxon>Alveolata</taxon>
        <taxon>Apicomplexa</taxon>
        <taxon>Conoidasida</taxon>
        <taxon>Coccidia</taxon>
        <taxon>Eucoccidiorida</taxon>
        <taxon>Eimeriorina</taxon>
        <taxon>Eimeriidae</taxon>
        <taxon>Cyclospora</taxon>
    </lineage>
</organism>
<sequence length="213" mass="23044">MDLCHFCCTEEADLGVAPYDRIAAHVGLSDDDLLDFESDDAGAPSLAKGVCLSVSGRSPPPAFKSRVSSEVYRLEENMRRCRDGSKVFRSRQGSSLSRSGGSPCVTRLSDMSPEEKEEEKRRLQALVKEFAREAVAGFGLTIVDADRDLSAAATFSMDRHLLDISIDSFEEAQVPSAHFAVGSLTGAFKAEDFYNGEKNPQAPLSVDLESALG</sequence>
<proteinExistence type="predicted"/>
<feature type="region of interest" description="Disordered" evidence="1">
    <location>
        <begin position="85"/>
        <end position="117"/>
    </location>
</feature>
<reference evidence="3" key="1">
    <citation type="submission" date="2025-08" db="UniProtKB">
        <authorList>
            <consortium name="RefSeq"/>
        </authorList>
    </citation>
    <scope>IDENTIFICATION</scope>
</reference>
<evidence type="ECO:0000313" key="2">
    <source>
        <dbReference type="Proteomes" id="UP000515125"/>
    </source>
</evidence>
<accession>A0A6P6S2Q2</accession>